<sequence>MTSQASQLTKEEFLAKVGHVFEHSPWVAEAAWDRGLVTDAHTALGVHRALCGAFRSVSPERRMQVLRSHPDLAGRLALLGGLTAHSAAEQADAGLDACTPKELTRFAQLNDYYTRRFGFPFIIAVRGKTRNQILSIFEDRAANTPEDEFEIACDEVERIALLRLKDILP</sequence>
<feature type="domain" description="Oxo-4-hydroxy-4-carboxy-5-ureidoimidazoline decarboxylase" evidence="7">
    <location>
        <begin position="7"/>
        <end position="165"/>
    </location>
</feature>
<evidence type="ECO:0000256" key="5">
    <source>
        <dbReference type="ARBA" id="ARBA00022793"/>
    </source>
</evidence>
<dbReference type="EC" id="4.1.1.97" evidence="3"/>
<dbReference type="PANTHER" id="PTHR43466">
    <property type="entry name" value="2-OXO-4-HYDROXY-4-CARBOXY-5-UREIDOIMIDAZOLINE DECARBOXYLASE-RELATED"/>
    <property type="match status" value="1"/>
</dbReference>
<dbReference type="GO" id="GO:0000255">
    <property type="term" value="P:allantoin metabolic process"/>
    <property type="evidence" value="ECO:0007669"/>
    <property type="project" value="InterPro"/>
</dbReference>
<dbReference type="InterPro" id="IPR017580">
    <property type="entry name" value="OHCU_decarboxylase-1"/>
</dbReference>
<dbReference type="NCBIfam" id="TIGR03164">
    <property type="entry name" value="UHCUDC"/>
    <property type="match status" value="1"/>
</dbReference>
<evidence type="ECO:0000259" key="7">
    <source>
        <dbReference type="Pfam" id="PF09349"/>
    </source>
</evidence>
<dbReference type="EMBL" id="FYEH01000001">
    <property type="protein sequence ID" value="SNB51150.1"/>
    <property type="molecule type" value="Genomic_DNA"/>
</dbReference>
<dbReference type="InterPro" id="IPR018020">
    <property type="entry name" value="OHCU_decarboxylase"/>
</dbReference>
<proteinExistence type="predicted"/>
<dbReference type="GO" id="GO:0006144">
    <property type="term" value="P:purine nucleobase metabolic process"/>
    <property type="evidence" value="ECO:0007669"/>
    <property type="project" value="UniProtKB-KW"/>
</dbReference>
<organism evidence="8 9">
    <name type="scientific">Arboricoccus pini</name>
    <dbReference type="NCBI Taxonomy" id="1963835"/>
    <lineage>
        <taxon>Bacteria</taxon>
        <taxon>Pseudomonadati</taxon>
        <taxon>Pseudomonadota</taxon>
        <taxon>Alphaproteobacteria</taxon>
        <taxon>Geminicoccales</taxon>
        <taxon>Geminicoccaceae</taxon>
        <taxon>Arboricoccus</taxon>
    </lineage>
</organism>
<dbReference type="Proteomes" id="UP000197065">
    <property type="component" value="Unassembled WGS sequence"/>
</dbReference>
<keyword evidence="5" id="KW-0210">Decarboxylase</keyword>
<dbReference type="UniPathway" id="UPA00394">
    <property type="reaction ID" value="UER00652"/>
</dbReference>
<gene>
    <name evidence="8" type="ORF">SAMN07250955_10144</name>
</gene>
<evidence type="ECO:0000256" key="3">
    <source>
        <dbReference type="ARBA" id="ARBA00012257"/>
    </source>
</evidence>
<dbReference type="GO" id="GO:0051997">
    <property type="term" value="F:2-oxo-4-hydroxy-4-carboxy-5-ureidoimidazoline decarboxylase activity"/>
    <property type="evidence" value="ECO:0007669"/>
    <property type="project" value="UniProtKB-EC"/>
</dbReference>
<evidence type="ECO:0000256" key="2">
    <source>
        <dbReference type="ARBA" id="ARBA00004754"/>
    </source>
</evidence>
<dbReference type="PANTHER" id="PTHR43466:SF1">
    <property type="entry name" value="2-OXO-4-HYDROXY-4-CARBOXY-5-UREIDOIMIDAZOLINE DECARBOXYLASE-RELATED"/>
    <property type="match status" value="1"/>
</dbReference>
<dbReference type="OrthoDB" id="9800909at2"/>
<dbReference type="Pfam" id="PF09349">
    <property type="entry name" value="OHCU_decarbox"/>
    <property type="match status" value="1"/>
</dbReference>
<accession>A0A212PW51</accession>
<evidence type="ECO:0000256" key="4">
    <source>
        <dbReference type="ARBA" id="ARBA00022631"/>
    </source>
</evidence>
<reference evidence="8 9" key="1">
    <citation type="submission" date="2017-06" db="EMBL/GenBank/DDBJ databases">
        <authorList>
            <person name="Kim H.J."/>
            <person name="Triplett B.A."/>
        </authorList>
    </citation>
    <scope>NUCLEOTIDE SEQUENCE [LARGE SCALE GENOMIC DNA]</scope>
    <source>
        <strain evidence="8 9">B29T1</strain>
    </source>
</reference>
<dbReference type="SUPFAM" id="SSF158694">
    <property type="entry name" value="UraD-Like"/>
    <property type="match status" value="1"/>
</dbReference>
<comment type="pathway">
    <text evidence="2">Purine metabolism; urate degradation; (S)-allantoin from urate: step 3/3.</text>
</comment>
<keyword evidence="4" id="KW-0659">Purine metabolism</keyword>
<name>A0A212PW51_9PROT</name>
<protein>
    <recommendedName>
        <fullName evidence="3">2-oxo-4-hydroxy-4-carboxy-5-ureidoimidazoline decarboxylase</fullName>
        <ecNumber evidence="3">4.1.1.97</ecNumber>
    </recommendedName>
</protein>
<comment type="catalytic activity">
    <reaction evidence="1">
        <text>5-hydroxy-2-oxo-4-ureido-2,5-dihydro-1H-imidazole-5-carboxylate + H(+) = (S)-allantoin + CO2</text>
        <dbReference type="Rhea" id="RHEA:26301"/>
        <dbReference type="ChEBI" id="CHEBI:15378"/>
        <dbReference type="ChEBI" id="CHEBI:15678"/>
        <dbReference type="ChEBI" id="CHEBI:16526"/>
        <dbReference type="ChEBI" id="CHEBI:58639"/>
        <dbReference type="EC" id="4.1.1.97"/>
    </reaction>
</comment>
<evidence type="ECO:0000313" key="8">
    <source>
        <dbReference type="EMBL" id="SNB51150.1"/>
    </source>
</evidence>
<dbReference type="AlphaFoldDB" id="A0A212PW51"/>
<dbReference type="InterPro" id="IPR036778">
    <property type="entry name" value="OHCU_decarboxylase_sf"/>
</dbReference>
<keyword evidence="9" id="KW-1185">Reference proteome</keyword>
<evidence type="ECO:0000256" key="6">
    <source>
        <dbReference type="ARBA" id="ARBA00023239"/>
    </source>
</evidence>
<evidence type="ECO:0000256" key="1">
    <source>
        <dbReference type="ARBA" id="ARBA00001163"/>
    </source>
</evidence>
<evidence type="ECO:0000313" key="9">
    <source>
        <dbReference type="Proteomes" id="UP000197065"/>
    </source>
</evidence>
<dbReference type="Gene3D" id="1.10.3330.10">
    <property type="entry name" value="Oxo-4-hydroxy-4-carboxy-5-ureidoimidazoline decarboxylase"/>
    <property type="match status" value="1"/>
</dbReference>
<dbReference type="GO" id="GO:0019628">
    <property type="term" value="P:urate catabolic process"/>
    <property type="evidence" value="ECO:0007669"/>
    <property type="project" value="UniProtKB-UniPathway"/>
</dbReference>
<keyword evidence="6" id="KW-0456">Lyase</keyword>
<dbReference type="RefSeq" id="WP_088559387.1">
    <property type="nucleotide sequence ID" value="NZ_FYEH01000001.1"/>
</dbReference>